<proteinExistence type="predicted"/>
<evidence type="ECO:0000313" key="2">
    <source>
        <dbReference type="Proteomes" id="UP001527882"/>
    </source>
</evidence>
<keyword evidence="2" id="KW-1185">Reference proteome</keyword>
<reference evidence="1 2" key="1">
    <citation type="submission" date="2022-12" db="EMBL/GenBank/DDBJ databases">
        <title>Draft genome sequence of Paenibacillus sp. dW9.</title>
        <authorList>
            <person name="Choi E.-W."/>
            <person name="Kim D.-U."/>
        </authorList>
    </citation>
    <scope>NUCLEOTIDE SEQUENCE [LARGE SCALE GENOMIC DNA]</scope>
    <source>
        <strain evidence="2">dW9</strain>
    </source>
</reference>
<protein>
    <submittedName>
        <fullName evidence="1">Phage tail tube protein</fullName>
    </submittedName>
</protein>
<dbReference type="Proteomes" id="UP001527882">
    <property type="component" value="Unassembled WGS sequence"/>
</dbReference>
<dbReference type="RefSeq" id="WP_269880826.1">
    <property type="nucleotide sequence ID" value="NZ_JAQAGZ010000004.1"/>
</dbReference>
<dbReference type="EMBL" id="JAQAGZ010000004">
    <property type="protein sequence ID" value="MCZ8512403.1"/>
    <property type="molecule type" value="Genomic_DNA"/>
</dbReference>
<name>A0ABT4Q6A1_9BACL</name>
<sequence>MAVLQFQSRVGLAIESAWGTAATAPTVWIPWKTLKMEDDIKQILDSGKRGSFAKDFNTYNSVMTGKGDIEGNVFPETIGYFLKGIFGQDTVTGTGPYTHSFTLSNNQPSSFSLFDYDGVNERVYAGSVLEELGFKFTTDGDLTNSVKFQSKASAVGGSVHTPTFANTPMFLGFQNSVSIGGSTNTRLIGGDLNIKRAVKMTFGANNSQSPTKANVGALDVTGKLDFEIDDYTELNYYLNSTQPTVVFTFTSGTNILTIQMTKCAFEKINGIDRSQDVVRISANIRGLYNATDAGSIKVTLQSAIANYN</sequence>
<organism evidence="1 2">
    <name type="scientific">Paenibacillus gyeongsangnamensis</name>
    <dbReference type="NCBI Taxonomy" id="3388067"/>
    <lineage>
        <taxon>Bacteria</taxon>
        <taxon>Bacillati</taxon>
        <taxon>Bacillota</taxon>
        <taxon>Bacilli</taxon>
        <taxon>Bacillales</taxon>
        <taxon>Paenibacillaceae</taxon>
        <taxon>Paenibacillus</taxon>
    </lineage>
</organism>
<comment type="caution">
    <text evidence="1">The sequence shown here is derived from an EMBL/GenBank/DDBJ whole genome shotgun (WGS) entry which is preliminary data.</text>
</comment>
<dbReference type="InterPro" id="IPR044000">
    <property type="entry name" value="Phage_tube_2"/>
</dbReference>
<dbReference type="Pfam" id="PF18906">
    <property type="entry name" value="Phage_tube_2"/>
    <property type="match status" value="1"/>
</dbReference>
<accession>A0ABT4Q6A1</accession>
<gene>
    <name evidence="1" type="ORF">O9H85_08145</name>
</gene>
<evidence type="ECO:0000313" key="1">
    <source>
        <dbReference type="EMBL" id="MCZ8512403.1"/>
    </source>
</evidence>